<dbReference type="GO" id="GO:0006979">
    <property type="term" value="P:response to oxidative stress"/>
    <property type="evidence" value="ECO:0007669"/>
    <property type="project" value="InterPro"/>
</dbReference>
<sequence length="161" mass="16936">MPFPFLLFFHFPFSLRMKIEKIFTAQAKAKGGRDGAITTSNDVLNLNLSTPKEMGGPGKTGATNPEQLFAAGYAACFEGALGVAARQAGVKLNDVTVEALIGFGKAEDGGYGISADLHVNLPGFEQAQAEQLVEAAHGICPYSRATKGNIEVNLTTTTDNA</sequence>
<dbReference type="EMBL" id="CP007145">
    <property type="protein sequence ID" value="AHJ98456.1"/>
    <property type="molecule type" value="Genomic_DNA"/>
</dbReference>
<dbReference type="PANTHER" id="PTHR33797:SF2">
    <property type="entry name" value="ORGANIC HYDROPEROXIDE RESISTANCE PROTEIN-LIKE"/>
    <property type="match status" value="1"/>
</dbReference>
<protein>
    <submittedName>
        <fullName evidence="2">Organic hydroperoxide resistance protein</fullName>
    </submittedName>
</protein>
<dbReference type="InterPro" id="IPR003718">
    <property type="entry name" value="OsmC/Ohr_fam"/>
</dbReference>
<accession>W8F786</accession>
<dbReference type="InterPro" id="IPR019953">
    <property type="entry name" value="OHR"/>
</dbReference>
<name>W8F786_9BACT</name>
<dbReference type="Pfam" id="PF02566">
    <property type="entry name" value="OsmC"/>
    <property type="match status" value="1"/>
</dbReference>
<dbReference type="Gene3D" id="2.20.25.10">
    <property type="match status" value="1"/>
</dbReference>
<keyword evidence="3" id="KW-1185">Reference proteome</keyword>
<dbReference type="eggNOG" id="COG1764">
    <property type="taxonomic scope" value="Bacteria"/>
</dbReference>
<evidence type="ECO:0000256" key="1">
    <source>
        <dbReference type="ARBA" id="ARBA00007378"/>
    </source>
</evidence>
<proteinExistence type="inferred from homology"/>
<dbReference type="SUPFAM" id="SSF82784">
    <property type="entry name" value="OsmC-like"/>
    <property type="match status" value="1"/>
</dbReference>
<dbReference type="NCBIfam" id="TIGR03561">
    <property type="entry name" value="organ_hyd_perox"/>
    <property type="match status" value="1"/>
</dbReference>
<comment type="similarity">
    <text evidence="1">Belongs to the OsmC/Ohr family.</text>
</comment>
<dbReference type="Proteomes" id="UP000019423">
    <property type="component" value="Chromosome"/>
</dbReference>
<dbReference type="PANTHER" id="PTHR33797">
    <property type="entry name" value="ORGANIC HYDROPEROXIDE RESISTANCE PROTEIN-LIKE"/>
    <property type="match status" value="1"/>
</dbReference>
<dbReference type="InterPro" id="IPR015946">
    <property type="entry name" value="KH_dom-like_a/b"/>
</dbReference>
<evidence type="ECO:0000313" key="2">
    <source>
        <dbReference type="EMBL" id="AHJ98456.1"/>
    </source>
</evidence>
<reference evidence="2 3" key="1">
    <citation type="submission" date="2014-01" db="EMBL/GenBank/DDBJ databases">
        <title>Complete genome sequence of ionizing-radiation resistance bacterium Hymenobacter swuensis DY53.</title>
        <authorList>
            <person name="Jung J.-H."/>
            <person name="Jeong S.-W."/>
            <person name="Joe M.-H."/>
            <person name="Cho y.-j."/>
            <person name="Kim M.-K."/>
            <person name="Lim S.-Y."/>
        </authorList>
    </citation>
    <scope>NUCLEOTIDE SEQUENCE [LARGE SCALE GENOMIC DNA]</scope>
    <source>
        <strain evidence="2 3">DY53</strain>
    </source>
</reference>
<dbReference type="Gene3D" id="3.30.300.20">
    <property type="match status" value="1"/>
</dbReference>
<dbReference type="PATRIC" id="fig|1227739.3.peg.3044"/>
<dbReference type="InterPro" id="IPR036102">
    <property type="entry name" value="OsmC/Ohrsf"/>
</dbReference>
<dbReference type="HOGENOM" id="CLU_106355_2_1_10"/>
<dbReference type="AlphaFoldDB" id="W8F786"/>
<evidence type="ECO:0000313" key="3">
    <source>
        <dbReference type="Proteomes" id="UP000019423"/>
    </source>
</evidence>
<dbReference type="KEGG" id="hsw:Hsw_2861"/>
<organism evidence="2 3">
    <name type="scientific">Hymenobacter swuensis DY53</name>
    <dbReference type="NCBI Taxonomy" id="1227739"/>
    <lineage>
        <taxon>Bacteria</taxon>
        <taxon>Pseudomonadati</taxon>
        <taxon>Bacteroidota</taxon>
        <taxon>Cytophagia</taxon>
        <taxon>Cytophagales</taxon>
        <taxon>Hymenobacteraceae</taxon>
        <taxon>Hymenobacter</taxon>
    </lineage>
</organism>
<gene>
    <name evidence="2" type="ORF">Hsw_2861</name>
</gene>
<dbReference type="STRING" id="1227739.Hsw_2861"/>